<dbReference type="Proteomes" id="UP000299102">
    <property type="component" value="Unassembled WGS sequence"/>
</dbReference>
<feature type="region of interest" description="Disordered" evidence="1">
    <location>
        <begin position="11"/>
        <end position="37"/>
    </location>
</feature>
<evidence type="ECO:0000313" key="3">
    <source>
        <dbReference type="Proteomes" id="UP000299102"/>
    </source>
</evidence>
<proteinExistence type="predicted"/>
<accession>A0A4C1VX56</accession>
<organism evidence="2 3">
    <name type="scientific">Eumeta variegata</name>
    <name type="common">Bagworm moth</name>
    <name type="synonym">Eumeta japonica</name>
    <dbReference type="NCBI Taxonomy" id="151549"/>
    <lineage>
        <taxon>Eukaryota</taxon>
        <taxon>Metazoa</taxon>
        <taxon>Ecdysozoa</taxon>
        <taxon>Arthropoda</taxon>
        <taxon>Hexapoda</taxon>
        <taxon>Insecta</taxon>
        <taxon>Pterygota</taxon>
        <taxon>Neoptera</taxon>
        <taxon>Endopterygota</taxon>
        <taxon>Lepidoptera</taxon>
        <taxon>Glossata</taxon>
        <taxon>Ditrysia</taxon>
        <taxon>Tineoidea</taxon>
        <taxon>Psychidae</taxon>
        <taxon>Oiketicinae</taxon>
        <taxon>Eumeta</taxon>
    </lineage>
</organism>
<dbReference type="AlphaFoldDB" id="A0A4C1VX56"/>
<keyword evidence="3" id="KW-1185">Reference proteome</keyword>
<dbReference type="EMBL" id="BGZK01000431">
    <property type="protein sequence ID" value="GBP43180.1"/>
    <property type="molecule type" value="Genomic_DNA"/>
</dbReference>
<reference evidence="2 3" key="1">
    <citation type="journal article" date="2019" name="Commun. Biol.">
        <title>The bagworm genome reveals a unique fibroin gene that provides high tensile strength.</title>
        <authorList>
            <person name="Kono N."/>
            <person name="Nakamura H."/>
            <person name="Ohtoshi R."/>
            <person name="Tomita M."/>
            <person name="Numata K."/>
            <person name="Arakawa K."/>
        </authorList>
    </citation>
    <scope>NUCLEOTIDE SEQUENCE [LARGE SCALE GENOMIC DNA]</scope>
</reference>
<evidence type="ECO:0000256" key="1">
    <source>
        <dbReference type="SAM" id="MobiDB-lite"/>
    </source>
</evidence>
<protein>
    <submittedName>
        <fullName evidence="2">Uncharacterized protein</fullName>
    </submittedName>
</protein>
<comment type="caution">
    <text evidence="2">The sequence shown here is derived from an EMBL/GenBank/DDBJ whole genome shotgun (WGS) entry which is preliminary data.</text>
</comment>
<sequence length="108" mass="12247">MLNLALGFQIGAGDGNSVRGDTTPAGRDLAAADRRPRSISRPRLARALPAKVFHYRDRIPFDCGARFWSEFRNTHALNNRSLCKDRRTDGPSWEREIGRAPVYMNFSR</sequence>
<gene>
    <name evidence="2" type="ORF">EVAR_26855_1</name>
</gene>
<name>A0A4C1VX56_EUMVA</name>
<evidence type="ECO:0000313" key="2">
    <source>
        <dbReference type="EMBL" id="GBP43180.1"/>
    </source>
</evidence>